<dbReference type="EMBL" id="MU001495">
    <property type="protein sequence ID" value="KAF2448988.1"/>
    <property type="molecule type" value="Genomic_DNA"/>
</dbReference>
<gene>
    <name evidence="2" type="ORF">P171DRAFT_452634</name>
</gene>
<organism evidence="2 3">
    <name type="scientific">Karstenula rhodostoma CBS 690.94</name>
    <dbReference type="NCBI Taxonomy" id="1392251"/>
    <lineage>
        <taxon>Eukaryota</taxon>
        <taxon>Fungi</taxon>
        <taxon>Dikarya</taxon>
        <taxon>Ascomycota</taxon>
        <taxon>Pezizomycotina</taxon>
        <taxon>Dothideomycetes</taxon>
        <taxon>Pleosporomycetidae</taxon>
        <taxon>Pleosporales</taxon>
        <taxon>Massarineae</taxon>
        <taxon>Didymosphaeriaceae</taxon>
        <taxon>Karstenula</taxon>
    </lineage>
</organism>
<evidence type="ECO:0000313" key="3">
    <source>
        <dbReference type="Proteomes" id="UP000799764"/>
    </source>
</evidence>
<dbReference type="SUPFAM" id="SSF56112">
    <property type="entry name" value="Protein kinase-like (PK-like)"/>
    <property type="match status" value="1"/>
</dbReference>
<dbReference type="InterPro" id="IPR002575">
    <property type="entry name" value="Aminoglycoside_PTrfase"/>
</dbReference>
<sequence>MARDQLPILGDTAINQLFASLNLPSPANIDKLHATADYHSIYILQFASEDAPELVPGCLHDSDVTFDLILRVSGNHLPGIKTLNEVACMRWVSANTTIPVPKLVRFDASVDNLIGYEYMLLERIPGKSVDKIYDQLDDHAKRYLVSQLTDCLVQLQSHSWAHVGGLSLEDDKIVPGPVLDETFWQTPDLEMYWGPGDTVQTLNIAGPYKSYTDYGIACLQMYSQNIEKHPSLAPYHDLCPRLMALVERLQDDHAPIDGMRYIFAHKDLHFANVMCDPVTATITGILDWEFSGVVPAPSWNPSKAFLWNGQDTAEAKVERDRMFEIFRQTCNEQQVTVILEGVRFNAAQEALDEILRHMRALVQVCPRGQQEGQRAHWRANIEVGLRYFDI</sequence>
<dbReference type="OrthoDB" id="2906425at2759"/>
<dbReference type="InterPro" id="IPR011009">
    <property type="entry name" value="Kinase-like_dom_sf"/>
</dbReference>
<reference evidence="2" key="1">
    <citation type="journal article" date="2020" name="Stud. Mycol.">
        <title>101 Dothideomycetes genomes: a test case for predicting lifestyles and emergence of pathogens.</title>
        <authorList>
            <person name="Haridas S."/>
            <person name="Albert R."/>
            <person name="Binder M."/>
            <person name="Bloem J."/>
            <person name="Labutti K."/>
            <person name="Salamov A."/>
            <person name="Andreopoulos B."/>
            <person name="Baker S."/>
            <person name="Barry K."/>
            <person name="Bills G."/>
            <person name="Bluhm B."/>
            <person name="Cannon C."/>
            <person name="Castanera R."/>
            <person name="Culley D."/>
            <person name="Daum C."/>
            <person name="Ezra D."/>
            <person name="Gonzalez J."/>
            <person name="Henrissat B."/>
            <person name="Kuo A."/>
            <person name="Liang C."/>
            <person name="Lipzen A."/>
            <person name="Lutzoni F."/>
            <person name="Magnuson J."/>
            <person name="Mondo S."/>
            <person name="Nolan M."/>
            <person name="Ohm R."/>
            <person name="Pangilinan J."/>
            <person name="Park H.-J."/>
            <person name="Ramirez L."/>
            <person name="Alfaro M."/>
            <person name="Sun H."/>
            <person name="Tritt A."/>
            <person name="Yoshinaga Y."/>
            <person name="Zwiers L.-H."/>
            <person name="Turgeon B."/>
            <person name="Goodwin S."/>
            <person name="Spatafora J."/>
            <person name="Crous P."/>
            <person name="Grigoriev I."/>
        </authorList>
    </citation>
    <scope>NUCLEOTIDE SEQUENCE</scope>
    <source>
        <strain evidence="2">CBS 690.94</strain>
    </source>
</reference>
<accession>A0A9P4UGW9</accession>
<protein>
    <recommendedName>
        <fullName evidence="1">Aminoglycoside phosphotransferase domain-containing protein</fullName>
    </recommendedName>
</protein>
<evidence type="ECO:0000313" key="2">
    <source>
        <dbReference type="EMBL" id="KAF2448988.1"/>
    </source>
</evidence>
<evidence type="ECO:0000259" key="1">
    <source>
        <dbReference type="Pfam" id="PF01636"/>
    </source>
</evidence>
<dbReference type="AlphaFoldDB" id="A0A9P4UGW9"/>
<dbReference type="InterPro" id="IPR051678">
    <property type="entry name" value="AGP_Transferase"/>
</dbReference>
<dbReference type="PANTHER" id="PTHR21310">
    <property type="entry name" value="AMINOGLYCOSIDE PHOSPHOTRANSFERASE-RELATED-RELATED"/>
    <property type="match status" value="1"/>
</dbReference>
<dbReference type="PANTHER" id="PTHR21310:SF15">
    <property type="entry name" value="AMINOGLYCOSIDE PHOSPHOTRANSFERASE DOMAIN-CONTAINING PROTEIN"/>
    <property type="match status" value="1"/>
</dbReference>
<keyword evidence="3" id="KW-1185">Reference proteome</keyword>
<dbReference type="Gene3D" id="3.90.1200.10">
    <property type="match status" value="1"/>
</dbReference>
<feature type="domain" description="Aminoglycoside phosphotransferase" evidence="1">
    <location>
        <begin position="69"/>
        <end position="293"/>
    </location>
</feature>
<dbReference type="Proteomes" id="UP000799764">
    <property type="component" value="Unassembled WGS sequence"/>
</dbReference>
<name>A0A9P4UGW9_9PLEO</name>
<dbReference type="Pfam" id="PF01636">
    <property type="entry name" value="APH"/>
    <property type="match status" value="1"/>
</dbReference>
<proteinExistence type="predicted"/>
<comment type="caution">
    <text evidence="2">The sequence shown here is derived from an EMBL/GenBank/DDBJ whole genome shotgun (WGS) entry which is preliminary data.</text>
</comment>